<keyword evidence="3" id="KW-1185">Reference proteome</keyword>
<evidence type="ECO:0000259" key="1">
    <source>
        <dbReference type="Pfam" id="PF01261"/>
    </source>
</evidence>
<dbReference type="EMBL" id="BAVZ01000004">
    <property type="protein sequence ID" value="GAF07688.1"/>
    <property type="molecule type" value="Genomic_DNA"/>
</dbReference>
<proteinExistence type="predicted"/>
<dbReference type="Gene3D" id="3.20.20.150">
    <property type="entry name" value="Divalent-metal-dependent TIM barrel enzymes"/>
    <property type="match status" value="1"/>
</dbReference>
<dbReference type="Proteomes" id="UP000019364">
    <property type="component" value="Unassembled WGS sequence"/>
</dbReference>
<gene>
    <name evidence="2" type="ORF">JCM16418_1716</name>
</gene>
<sequence>MANIALQLYSIKELTNIDFLGTLQKVANIGYDGVEFAGYFGTSARDLRIALAQFGLQAAGSHIGITELEEKLMETINYSLEIQSPYIICPGLPEEMRESADSYKRTAERFNRIGERCKEHGIQFGYHNHDIEFQQFDGEYGLDILIAHTDPDHLFVELDTYWIEHAGLHSIDFIHKYKERCRVLHIKDMKSEEDKQNIEIGSGMMNFQMITDAAKNYNVSWYTVEQEEFVLPQLQSIEMSLQYLRGIL</sequence>
<dbReference type="InterPro" id="IPR050312">
    <property type="entry name" value="IolE/XylAMocC-like"/>
</dbReference>
<reference evidence="2 3" key="1">
    <citation type="journal article" date="2014" name="Genome Announc.">
        <title>Draft Genome Sequence of Paenibacillus pini JCM 16418T, Isolated from the Rhizosphere of Pine Tree.</title>
        <authorList>
            <person name="Yuki M."/>
            <person name="Oshima K."/>
            <person name="Suda W."/>
            <person name="Oshida Y."/>
            <person name="Kitamura K."/>
            <person name="Iida Y."/>
            <person name="Hattori M."/>
            <person name="Ohkuma M."/>
        </authorList>
    </citation>
    <scope>NUCLEOTIDE SEQUENCE [LARGE SCALE GENOMIC DNA]</scope>
    <source>
        <strain evidence="2 3">JCM 16418</strain>
    </source>
</reference>
<dbReference type="PANTHER" id="PTHR12110:SF41">
    <property type="entry name" value="INOSOSE DEHYDRATASE"/>
    <property type="match status" value="1"/>
</dbReference>
<evidence type="ECO:0000313" key="2">
    <source>
        <dbReference type="EMBL" id="GAF07688.1"/>
    </source>
</evidence>
<organism evidence="2 3">
    <name type="scientific">Paenibacillus pini JCM 16418</name>
    <dbReference type="NCBI Taxonomy" id="1236976"/>
    <lineage>
        <taxon>Bacteria</taxon>
        <taxon>Bacillati</taxon>
        <taxon>Bacillota</taxon>
        <taxon>Bacilli</taxon>
        <taxon>Bacillales</taxon>
        <taxon>Paenibacillaceae</taxon>
        <taxon>Paenibacillus</taxon>
    </lineage>
</organism>
<dbReference type="AlphaFoldDB" id="W7YJA4"/>
<dbReference type="OrthoDB" id="9798407at2"/>
<dbReference type="SUPFAM" id="SSF51658">
    <property type="entry name" value="Xylose isomerase-like"/>
    <property type="match status" value="1"/>
</dbReference>
<dbReference type="Pfam" id="PF01261">
    <property type="entry name" value="AP_endonuc_2"/>
    <property type="match status" value="1"/>
</dbReference>
<dbReference type="STRING" id="1236976.JCM16418_1716"/>
<comment type="caution">
    <text evidence="2">The sequence shown here is derived from an EMBL/GenBank/DDBJ whole genome shotgun (WGS) entry which is preliminary data.</text>
</comment>
<dbReference type="InterPro" id="IPR013022">
    <property type="entry name" value="Xyl_isomerase-like_TIM-brl"/>
</dbReference>
<accession>W7YJA4</accession>
<evidence type="ECO:0000313" key="3">
    <source>
        <dbReference type="Proteomes" id="UP000019364"/>
    </source>
</evidence>
<dbReference type="InterPro" id="IPR036237">
    <property type="entry name" value="Xyl_isomerase-like_sf"/>
</dbReference>
<feature type="domain" description="Xylose isomerase-like TIM barrel" evidence="1">
    <location>
        <begin position="23"/>
        <end position="245"/>
    </location>
</feature>
<dbReference type="RefSeq" id="WP_036647383.1">
    <property type="nucleotide sequence ID" value="NZ_BAVZ01000004.1"/>
</dbReference>
<protein>
    <submittedName>
        <fullName evidence="2">Inosose dehydratase</fullName>
    </submittedName>
</protein>
<dbReference type="PANTHER" id="PTHR12110">
    <property type="entry name" value="HYDROXYPYRUVATE ISOMERASE"/>
    <property type="match status" value="1"/>
</dbReference>
<name>W7YJA4_9BACL</name>
<dbReference type="eggNOG" id="COG1082">
    <property type="taxonomic scope" value="Bacteria"/>
</dbReference>